<dbReference type="SMART" id="SM00267">
    <property type="entry name" value="GGDEF"/>
    <property type="match status" value="1"/>
</dbReference>
<feature type="domain" description="EAL" evidence="2">
    <location>
        <begin position="511"/>
        <end position="762"/>
    </location>
</feature>
<organism evidence="4 5">
    <name type="scientific">Phreatobacter cathodiphilus</name>
    <dbReference type="NCBI Taxonomy" id="1868589"/>
    <lineage>
        <taxon>Bacteria</taxon>
        <taxon>Pseudomonadati</taxon>
        <taxon>Pseudomonadota</taxon>
        <taxon>Alphaproteobacteria</taxon>
        <taxon>Hyphomicrobiales</taxon>
        <taxon>Phreatobacteraceae</taxon>
        <taxon>Phreatobacter</taxon>
    </lineage>
</organism>
<evidence type="ECO:0000313" key="4">
    <source>
        <dbReference type="EMBL" id="AVO45688.1"/>
    </source>
</evidence>
<evidence type="ECO:0000259" key="2">
    <source>
        <dbReference type="PROSITE" id="PS50883"/>
    </source>
</evidence>
<dbReference type="SMART" id="SM00052">
    <property type="entry name" value="EAL"/>
    <property type="match status" value="1"/>
</dbReference>
<dbReference type="SUPFAM" id="SSF55785">
    <property type="entry name" value="PYP-like sensor domain (PAS domain)"/>
    <property type="match status" value="2"/>
</dbReference>
<dbReference type="Gene3D" id="3.30.450.20">
    <property type="entry name" value="PAS domain"/>
    <property type="match status" value="1"/>
</dbReference>
<dbReference type="EMBL" id="CP027668">
    <property type="protein sequence ID" value="AVO45688.1"/>
    <property type="molecule type" value="Genomic_DNA"/>
</dbReference>
<keyword evidence="1" id="KW-0812">Transmembrane</keyword>
<dbReference type="CDD" id="cd01949">
    <property type="entry name" value="GGDEF"/>
    <property type="match status" value="1"/>
</dbReference>
<dbReference type="Proteomes" id="UP000237889">
    <property type="component" value="Chromosome"/>
</dbReference>
<feature type="transmembrane region" description="Helical" evidence="1">
    <location>
        <begin position="99"/>
        <end position="118"/>
    </location>
</feature>
<dbReference type="InterPro" id="IPR052155">
    <property type="entry name" value="Biofilm_reg_signaling"/>
</dbReference>
<dbReference type="PANTHER" id="PTHR44757:SF2">
    <property type="entry name" value="BIOFILM ARCHITECTURE MAINTENANCE PROTEIN MBAA"/>
    <property type="match status" value="1"/>
</dbReference>
<feature type="transmembrane region" description="Helical" evidence="1">
    <location>
        <begin position="156"/>
        <end position="186"/>
    </location>
</feature>
<dbReference type="Gene3D" id="3.30.70.270">
    <property type="match status" value="1"/>
</dbReference>
<protein>
    <submittedName>
        <fullName evidence="4">Diguanylate cyclase</fullName>
    </submittedName>
</protein>
<gene>
    <name evidence="4" type="ORF">C6569_11755</name>
</gene>
<proteinExistence type="predicted"/>
<reference evidence="4 5" key="1">
    <citation type="submission" date="2018-03" db="EMBL/GenBank/DDBJ databases">
        <title>Genome sequencing of Phreatobacter sp.</title>
        <authorList>
            <person name="Kim S.-J."/>
            <person name="Heo J."/>
            <person name="Kwon S.-W."/>
        </authorList>
    </citation>
    <scope>NUCLEOTIDE SEQUENCE [LARGE SCALE GENOMIC DNA]</scope>
    <source>
        <strain evidence="4 5">S-12</strain>
    </source>
</reference>
<evidence type="ECO:0000313" key="5">
    <source>
        <dbReference type="Proteomes" id="UP000237889"/>
    </source>
</evidence>
<dbReference type="PROSITE" id="PS50887">
    <property type="entry name" value="GGDEF"/>
    <property type="match status" value="1"/>
</dbReference>
<dbReference type="PANTHER" id="PTHR44757">
    <property type="entry name" value="DIGUANYLATE CYCLASE DGCP"/>
    <property type="match status" value="1"/>
</dbReference>
<dbReference type="OrthoDB" id="9814202at2"/>
<dbReference type="InterPro" id="IPR035965">
    <property type="entry name" value="PAS-like_dom_sf"/>
</dbReference>
<dbReference type="SUPFAM" id="SSF141868">
    <property type="entry name" value="EAL domain-like"/>
    <property type="match status" value="1"/>
</dbReference>
<dbReference type="SUPFAM" id="SSF55073">
    <property type="entry name" value="Nucleotide cyclase"/>
    <property type="match status" value="1"/>
</dbReference>
<dbReference type="InterPro" id="IPR043128">
    <property type="entry name" value="Rev_trsase/Diguanyl_cyclase"/>
</dbReference>
<dbReference type="InterPro" id="IPR035919">
    <property type="entry name" value="EAL_sf"/>
</dbReference>
<evidence type="ECO:0000259" key="3">
    <source>
        <dbReference type="PROSITE" id="PS50887"/>
    </source>
</evidence>
<dbReference type="Pfam" id="PF00563">
    <property type="entry name" value="EAL"/>
    <property type="match status" value="1"/>
</dbReference>
<feature type="transmembrane region" description="Helical" evidence="1">
    <location>
        <begin position="124"/>
        <end position="144"/>
    </location>
</feature>
<name>A0A2S0NC07_9HYPH</name>
<accession>A0A2S0NC07</accession>
<keyword evidence="1" id="KW-0472">Membrane</keyword>
<dbReference type="InterPro" id="IPR000160">
    <property type="entry name" value="GGDEF_dom"/>
</dbReference>
<dbReference type="InterPro" id="IPR029787">
    <property type="entry name" value="Nucleotide_cyclase"/>
</dbReference>
<evidence type="ECO:0000256" key="1">
    <source>
        <dbReference type="SAM" id="Phobius"/>
    </source>
</evidence>
<dbReference type="AlphaFoldDB" id="A0A2S0NC07"/>
<sequence length="770" mass="84498">MTRVQGKSSSDMMRELPVEIYVSMVDALYEDVRSLLLGIVAALAGTVYTAYLTGHPLLVCFPFAIVLIGAVRTMRMMAYRRVRTEVVTYEQALRWEREYTVGANLLVFTIGIWCFATFNLTQSMAAHLFCVSVALSYMVGVTGRNFANGPFVDNQIALLCAPLVLGMVMTGVWDYLILACFAVPFFGSVRSIARRLRDILLNAIIAKRDVSLLADRFDTALNNMPHGLAMFDADGRLVVVNRRWAQILPLDPDSLAPGARARAIVAAYVDLGILSERDGGRVLDAVARRVDGLAREQFELQANGCNVDLTFQPMETGGLVVAIEDITEKRRTEARIAHMARHDALTGLPNRSLFQERLETALAMTADDDMLAVLFVDLDHFQQVNDTLGHTVGDAVLVAVADRLRFAVGENDVVARFGADEFVVLQSGGRTVNDVTTLAARIIETISDITQIDEKPIAIGASVGIALAPRDGRDPDQLLKSADMALSRAKAGGRGILHFYEEEMDRQAQARRAIEMDLRKAIQNEELAVYFQPMLNLKSLTITTCEALVRWPHPVRGMISPGDFIPVAEETGLVIELGRQVMRKAAQACVAWPDRVRVSVNLSSVQFERDDVVALVAETLKATGLDPDRLELEITETLLLKDSAAVLDSLNRLRAMGVRLALDDFGTGYSSLSYLHKFPIDKVKIDRSFVRSITTDRKAAKLLRGVTRLGSELGLSVVVEGVETLEQLKLIDAPGVVSEVQGFILSPAIPDAQLTALMGRSGKDLLRRAA</sequence>
<dbReference type="NCBIfam" id="TIGR00254">
    <property type="entry name" value="GGDEF"/>
    <property type="match status" value="1"/>
</dbReference>
<dbReference type="Pfam" id="PF00990">
    <property type="entry name" value="GGDEF"/>
    <property type="match status" value="1"/>
</dbReference>
<keyword evidence="1" id="KW-1133">Transmembrane helix</keyword>
<keyword evidence="5" id="KW-1185">Reference proteome</keyword>
<dbReference type="CDD" id="cd01948">
    <property type="entry name" value="EAL"/>
    <property type="match status" value="1"/>
</dbReference>
<dbReference type="PROSITE" id="PS50883">
    <property type="entry name" value="EAL"/>
    <property type="match status" value="1"/>
</dbReference>
<feature type="domain" description="GGDEF" evidence="3">
    <location>
        <begin position="369"/>
        <end position="502"/>
    </location>
</feature>
<feature type="transmembrane region" description="Helical" evidence="1">
    <location>
        <begin position="57"/>
        <end position="78"/>
    </location>
</feature>
<dbReference type="Gene3D" id="3.20.20.450">
    <property type="entry name" value="EAL domain"/>
    <property type="match status" value="1"/>
</dbReference>
<dbReference type="KEGG" id="phr:C6569_11755"/>
<dbReference type="InterPro" id="IPR001633">
    <property type="entry name" value="EAL_dom"/>
</dbReference>
<dbReference type="Pfam" id="PF12860">
    <property type="entry name" value="PAS_7"/>
    <property type="match status" value="1"/>
</dbReference>